<dbReference type="RefSeq" id="WP_281242444.1">
    <property type="nucleotide sequence ID" value="NZ_FNPZ01000008.1"/>
</dbReference>
<dbReference type="AlphaFoldDB" id="A0A1H3TY50"/>
<evidence type="ECO:0000313" key="2">
    <source>
        <dbReference type="EMBL" id="SDZ54605.1"/>
    </source>
</evidence>
<name>A0A1H3TY50_9MICO</name>
<evidence type="ECO:0000313" key="3">
    <source>
        <dbReference type="Proteomes" id="UP000198891"/>
    </source>
</evidence>
<feature type="region of interest" description="Disordered" evidence="1">
    <location>
        <begin position="1"/>
        <end position="23"/>
    </location>
</feature>
<keyword evidence="3" id="KW-1185">Reference proteome</keyword>
<reference evidence="2 3" key="1">
    <citation type="submission" date="2016-10" db="EMBL/GenBank/DDBJ databases">
        <authorList>
            <person name="de Groot N.N."/>
        </authorList>
    </citation>
    <scope>NUCLEOTIDE SEQUENCE [LARGE SCALE GENOMIC DNA]</scope>
    <source>
        <strain evidence="2 3">CGMCC 4.3491</strain>
    </source>
</reference>
<dbReference type="Proteomes" id="UP000198891">
    <property type="component" value="Unassembled WGS sequence"/>
</dbReference>
<proteinExistence type="predicted"/>
<dbReference type="EMBL" id="FNPZ01000008">
    <property type="protein sequence ID" value="SDZ54605.1"/>
    <property type="molecule type" value="Genomic_DNA"/>
</dbReference>
<accession>A0A1H3TY50</accession>
<organism evidence="2 3">
    <name type="scientific">Herbiconiux ginsengi</name>
    <dbReference type="NCBI Taxonomy" id="381665"/>
    <lineage>
        <taxon>Bacteria</taxon>
        <taxon>Bacillati</taxon>
        <taxon>Actinomycetota</taxon>
        <taxon>Actinomycetes</taxon>
        <taxon>Micrococcales</taxon>
        <taxon>Microbacteriaceae</taxon>
        <taxon>Herbiconiux</taxon>
    </lineage>
</organism>
<gene>
    <name evidence="2" type="ORF">SAMN05216554_4556</name>
</gene>
<protein>
    <submittedName>
        <fullName evidence="2">Uncharacterized protein</fullName>
    </submittedName>
</protein>
<evidence type="ECO:0000256" key="1">
    <source>
        <dbReference type="SAM" id="MobiDB-lite"/>
    </source>
</evidence>
<sequence>MPDFPSEHPQSAQSAQREPERAVRETAAWTVAVVARAIEDARTR</sequence>